<evidence type="ECO:0000313" key="2">
    <source>
        <dbReference type="Proteomes" id="UP000032142"/>
    </source>
</evidence>
<evidence type="ECO:0000313" key="1">
    <source>
        <dbReference type="EMBL" id="KHG21911.1"/>
    </source>
</evidence>
<dbReference type="AlphaFoldDB" id="A0A0B0PET8"/>
<gene>
    <name evidence="1" type="ORF">F383_28358</name>
</gene>
<proteinExistence type="predicted"/>
<reference evidence="2" key="1">
    <citation type="submission" date="2014-09" db="EMBL/GenBank/DDBJ databases">
        <authorList>
            <person name="Mudge J."/>
            <person name="Ramaraj T."/>
            <person name="Lindquist I.E."/>
            <person name="Bharti A.K."/>
            <person name="Sundararajan A."/>
            <person name="Cameron C.T."/>
            <person name="Woodward J.E."/>
            <person name="May G.D."/>
            <person name="Brubaker C."/>
            <person name="Broadhvest J."/>
            <person name="Wilkins T.A."/>
        </authorList>
    </citation>
    <scope>NUCLEOTIDE SEQUENCE</scope>
    <source>
        <strain evidence="2">cv. AKA8401</strain>
    </source>
</reference>
<dbReference type="Proteomes" id="UP000032142">
    <property type="component" value="Unassembled WGS sequence"/>
</dbReference>
<name>A0A0B0PET8_GOSAR</name>
<organism evidence="1 2">
    <name type="scientific">Gossypium arboreum</name>
    <name type="common">Tree cotton</name>
    <name type="synonym">Gossypium nanking</name>
    <dbReference type="NCBI Taxonomy" id="29729"/>
    <lineage>
        <taxon>Eukaryota</taxon>
        <taxon>Viridiplantae</taxon>
        <taxon>Streptophyta</taxon>
        <taxon>Embryophyta</taxon>
        <taxon>Tracheophyta</taxon>
        <taxon>Spermatophyta</taxon>
        <taxon>Magnoliopsida</taxon>
        <taxon>eudicotyledons</taxon>
        <taxon>Gunneridae</taxon>
        <taxon>Pentapetalae</taxon>
        <taxon>rosids</taxon>
        <taxon>malvids</taxon>
        <taxon>Malvales</taxon>
        <taxon>Malvaceae</taxon>
        <taxon>Malvoideae</taxon>
        <taxon>Gossypium</taxon>
    </lineage>
</organism>
<sequence>MAWTGNPAVRCEVCRSAYSR</sequence>
<protein>
    <submittedName>
        <fullName evidence="1">Uncharacterized protein</fullName>
    </submittedName>
</protein>
<keyword evidence="2" id="KW-1185">Reference proteome</keyword>
<accession>A0A0B0PET8</accession>
<dbReference type="EMBL" id="KN420065">
    <property type="protein sequence ID" value="KHG21911.1"/>
    <property type="molecule type" value="Genomic_DNA"/>
</dbReference>